<sequence length="216" mass="23712">MSVLYKVLLAGLFLMSAAAFAQQSEPMEEGPEVWKARAERAAMLRKDAGALQKKADERRKQDDIECRKSFFENACRDSARETWLEQVNTARAMEMEAVGLERSIRAHELALRERNRPKPRVPKAGDWVIEPGRAGSAPVSGDASGPRGATPRAPAAPHPLKRETEADKADKAARRASEAEAAKARAEQAQKDAARYAERRKAHAARQSSASSAKKP</sequence>
<feature type="compositionally biased region" description="Low complexity" evidence="1">
    <location>
        <begin position="143"/>
        <end position="155"/>
    </location>
</feature>
<keyword evidence="2" id="KW-0732">Signal</keyword>
<feature type="compositionally biased region" description="Basic and acidic residues" evidence="1">
    <location>
        <begin position="160"/>
        <end position="199"/>
    </location>
</feature>
<evidence type="ECO:0000313" key="3">
    <source>
        <dbReference type="EMBL" id="GAA5162496.1"/>
    </source>
</evidence>
<dbReference type="Proteomes" id="UP001500547">
    <property type="component" value="Unassembled WGS sequence"/>
</dbReference>
<name>A0ABP9QIG5_9RHOO</name>
<feature type="region of interest" description="Disordered" evidence="1">
    <location>
        <begin position="115"/>
        <end position="216"/>
    </location>
</feature>
<evidence type="ECO:0000256" key="1">
    <source>
        <dbReference type="SAM" id="MobiDB-lite"/>
    </source>
</evidence>
<gene>
    <name evidence="3" type="ORF">GCM10025770_13250</name>
</gene>
<evidence type="ECO:0000256" key="2">
    <source>
        <dbReference type="SAM" id="SignalP"/>
    </source>
</evidence>
<organism evidence="3 4">
    <name type="scientific">Viridibacterium curvum</name>
    <dbReference type="NCBI Taxonomy" id="1101404"/>
    <lineage>
        <taxon>Bacteria</taxon>
        <taxon>Pseudomonadati</taxon>
        <taxon>Pseudomonadota</taxon>
        <taxon>Betaproteobacteria</taxon>
        <taxon>Rhodocyclales</taxon>
        <taxon>Rhodocyclaceae</taxon>
        <taxon>Viridibacterium</taxon>
    </lineage>
</organism>
<dbReference type="RefSeq" id="WP_345532093.1">
    <property type="nucleotide sequence ID" value="NZ_BAABLD010000007.1"/>
</dbReference>
<proteinExistence type="predicted"/>
<dbReference type="EMBL" id="BAABLD010000007">
    <property type="protein sequence ID" value="GAA5162496.1"/>
    <property type="molecule type" value="Genomic_DNA"/>
</dbReference>
<evidence type="ECO:0000313" key="4">
    <source>
        <dbReference type="Proteomes" id="UP001500547"/>
    </source>
</evidence>
<protein>
    <submittedName>
        <fullName evidence="3">Uncharacterized protein</fullName>
    </submittedName>
</protein>
<feature type="signal peptide" evidence="2">
    <location>
        <begin position="1"/>
        <end position="21"/>
    </location>
</feature>
<feature type="chain" id="PRO_5047360474" evidence="2">
    <location>
        <begin position="22"/>
        <end position="216"/>
    </location>
</feature>
<feature type="compositionally biased region" description="Low complexity" evidence="1">
    <location>
        <begin position="205"/>
        <end position="216"/>
    </location>
</feature>
<accession>A0ABP9QIG5</accession>
<comment type="caution">
    <text evidence="3">The sequence shown here is derived from an EMBL/GenBank/DDBJ whole genome shotgun (WGS) entry which is preliminary data.</text>
</comment>
<reference evidence="4" key="1">
    <citation type="journal article" date="2019" name="Int. J. Syst. Evol. Microbiol.">
        <title>The Global Catalogue of Microorganisms (GCM) 10K type strain sequencing project: providing services to taxonomists for standard genome sequencing and annotation.</title>
        <authorList>
            <consortium name="The Broad Institute Genomics Platform"/>
            <consortium name="The Broad Institute Genome Sequencing Center for Infectious Disease"/>
            <person name="Wu L."/>
            <person name="Ma J."/>
        </authorList>
    </citation>
    <scope>NUCLEOTIDE SEQUENCE [LARGE SCALE GENOMIC DNA]</scope>
    <source>
        <strain evidence="4">JCM 18715</strain>
    </source>
</reference>
<keyword evidence="4" id="KW-1185">Reference proteome</keyword>